<dbReference type="PROSITE" id="PS50914">
    <property type="entry name" value="BON"/>
    <property type="match status" value="1"/>
</dbReference>
<evidence type="ECO:0000313" key="4">
    <source>
        <dbReference type="Proteomes" id="UP000069205"/>
    </source>
</evidence>
<keyword evidence="4" id="KW-1185">Reference proteome</keyword>
<dbReference type="AlphaFoldDB" id="A0A0K2GDG2"/>
<evidence type="ECO:0000259" key="2">
    <source>
        <dbReference type="PROSITE" id="PS50914"/>
    </source>
</evidence>
<sequence>MLSQQQSMRTGRAVVTGVAVLLAVLACPGPSRSAPGPEPTIADETLESTVERRLRMEGRIRWDELKVEAKDGEVTLYGIVKSNEERGFAEKAASTVPDVIAVHNKILVQSDMDPPAVEPDARVNEETRDRVIEGPPGLKDRQILP</sequence>
<dbReference type="Gene3D" id="3.30.1340.30">
    <property type="match status" value="1"/>
</dbReference>
<evidence type="ECO:0000256" key="1">
    <source>
        <dbReference type="SAM" id="MobiDB-lite"/>
    </source>
</evidence>
<organism evidence="3 4">
    <name type="scientific">Nitrospira moscoviensis</name>
    <dbReference type="NCBI Taxonomy" id="42253"/>
    <lineage>
        <taxon>Bacteria</taxon>
        <taxon>Pseudomonadati</taxon>
        <taxon>Nitrospirota</taxon>
        <taxon>Nitrospiria</taxon>
        <taxon>Nitrospirales</taxon>
        <taxon>Nitrospiraceae</taxon>
        <taxon>Nitrospira</taxon>
    </lineage>
</organism>
<dbReference type="RefSeq" id="WP_053380078.1">
    <property type="nucleotide sequence ID" value="NZ_CP011801.1"/>
</dbReference>
<dbReference type="EMBL" id="CP011801">
    <property type="protein sequence ID" value="ALA58990.1"/>
    <property type="molecule type" value="Genomic_DNA"/>
</dbReference>
<dbReference type="Pfam" id="PF04972">
    <property type="entry name" value="BON"/>
    <property type="match status" value="1"/>
</dbReference>
<reference evidence="3 4" key="1">
    <citation type="journal article" date="2015" name="Proc. Natl. Acad. Sci. U.S.A.">
        <title>Expanded metabolic versatility of ubiquitous nitrite-oxidizing bacteria from the genus Nitrospira.</title>
        <authorList>
            <person name="Koch H."/>
            <person name="Lucker S."/>
            <person name="Albertsen M."/>
            <person name="Kitzinger K."/>
            <person name="Herbold C."/>
            <person name="Spieck E."/>
            <person name="Nielsen P.H."/>
            <person name="Wagner M."/>
            <person name="Daims H."/>
        </authorList>
    </citation>
    <scope>NUCLEOTIDE SEQUENCE [LARGE SCALE GENOMIC DNA]</scope>
    <source>
        <strain evidence="3 4">NSP M-1</strain>
    </source>
</reference>
<accession>A0A0K2GDG2</accession>
<proteinExistence type="predicted"/>
<feature type="compositionally biased region" description="Basic and acidic residues" evidence="1">
    <location>
        <begin position="119"/>
        <end position="145"/>
    </location>
</feature>
<evidence type="ECO:0000313" key="3">
    <source>
        <dbReference type="EMBL" id="ALA58990.1"/>
    </source>
</evidence>
<dbReference type="InterPro" id="IPR007055">
    <property type="entry name" value="BON_dom"/>
</dbReference>
<feature type="region of interest" description="Disordered" evidence="1">
    <location>
        <begin position="111"/>
        <end position="145"/>
    </location>
</feature>
<protein>
    <recommendedName>
        <fullName evidence="2">BON domain-containing protein</fullName>
    </recommendedName>
</protein>
<dbReference type="Proteomes" id="UP000069205">
    <property type="component" value="Chromosome"/>
</dbReference>
<gene>
    <name evidence="3" type="ORF">NITMOv2_2577</name>
</gene>
<feature type="domain" description="BON" evidence="2">
    <location>
        <begin position="42"/>
        <end position="110"/>
    </location>
</feature>
<dbReference type="KEGG" id="nmv:NITMOv2_2577"/>
<name>A0A0K2GDG2_NITMO</name>
<dbReference type="STRING" id="42253.NITMOv2_2577"/>
<dbReference type="PATRIC" id="fig|42253.5.peg.2544"/>